<keyword evidence="5" id="KW-1185">Reference proteome</keyword>
<feature type="domain" description="DUF3295" evidence="3">
    <location>
        <begin position="389"/>
        <end position="518"/>
    </location>
</feature>
<dbReference type="InterPro" id="IPR013860">
    <property type="entry name" value="AreA_GATA"/>
</dbReference>
<name>A0A2C5X6N4_9PEZI</name>
<evidence type="ECO:0000259" key="3">
    <source>
        <dbReference type="Pfam" id="PF11702"/>
    </source>
</evidence>
<gene>
    <name evidence="4" type="ORF">CFIMG_001048RA</name>
</gene>
<proteinExistence type="predicted"/>
<evidence type="ECO:0000313" key="5">
    <source>
        <dbReference type="Proteomes" id="UP000222788"/>
    </source>
</evidence>
<dbReference type="PANTHER" id="PTHR28014">
    <property type="entry name" value="NEGATIVE REGULATOR OF RAS-CAMP PATHWAY"/>
    <property type="match status" value="1"/>
</dbReference>
<dbReference type="PANTHER" id="PTHR28014:SF1">
    <property type="entry name" value="NEGATIVE REGULATOR OF RAS-CAMP PATHWAY"/>
    <property type="match status" value="1"/>
</dbReference>
<feature type="compositionally biased region" description="Polar residues" evidence="1">
    <location>
        <begin position="70"/>
        <end position="80"/>
    </location>
</feature>
<feature type="region of interest" description="Disordered" evidence="1">
    <location>
        <begin position="376"/>
        <end position="404"/>
    </location>
</feature>
<comment type="caution">
    <text evidence="4">The sequence shown here is derived from an EMBL/GenBank/DDBJ whole genome shotgun (WGS) entry which is preliminary data.</text>
</comment>
<dbReference type="InterPro" id="IPR021711">
    <property type="entry name" value="DUF3295"/>
</dbReference>
<evidence type="ECO:0000256" key="1">
    <source>
        <dbReference type="SAM" id="MobiDB-lite"/>
    </source>
</evidence>
<feature type="region of interest" description="Disordered" evidence="1">
    <location>
        <begin position="66"/>
        <end position="101"/>
    </location>
</feature>
<dbReference type="GO" id="GO:0000122">
    <property type="term" value="P:negative regulation of transcription by RNA polymerase II"/>
    <property type="evidence" value="ECO:0007669"/>
    <property type="project" value="TreeGrafter"/>
</dbReference>
<protein>
    <submittedName>
        <fullName evidence="4">Uncharacterized protein</fullName>
    </submittedName>
</protein>
<feature type="domain" description="Nitrogen regulatory protein areA GATA-like" evidence="2">
    <location>
        <begin position="31"/>
        <end position="58"/>
    </location>
</feature>
<reference evidence="4 5" key="2">
    <citation type="journal article" date="2013" name="IMA Fungus">
        <title>IMA Genome-F 1: Ceratocystis fimbriata: Draft nuclear genome sequence for the plant pathogen, Ceratocystis fimbriata.</title>
        <authorList>
            <person name="Wilken P.M."/>
            <person name="Steenkamp E.T."/>
            <person name="Wingfield M.J."/>
            <person name="de Beer Z.W."/>
            <person name="Wingfield B.D."/>
        </authorList>
    </citation>
    <scope>NUCLEOTIDE SEQUENCE [LARGE SCALE GENOMIC DNA]</scope>
    <source>
        <strain evidence="4 5">CBS 114723</strain>
    </source>
</reference>
<evidence type="ECO:0000259" key="2">
    <source>
        <dbReference type="Pfam" id="PF08550"/>
    </source>
</evidence>
<dbReference type="Pfam" id="PF08550">
    <property type="entry name" value="GATA_AreA"/>
    <property type="match status" value="1"/>
</dbReference>
<accession>A0A2C5X6N4</accession>
<dbReference type="InterPro" id="IPR053043">
    <property type="entry name" value="Ras-cAMP_regulatory"/>
</dbReference>
<feature type="domain" description="DUF3295" evidence="3">
    <location>
        <begin position="89"/>
        <end position="349"/>
    </location>
</feature>
<feature type="region of interest" description="Disordered" evidence="1">
    <location>
        <begin position="154"/>
        <end position="206"/>
    </location>
</feature>
<dbReference type="GO" id="GO:0005737">
    <property type="term" value="C:cytoplasm"/>
    <property type="evidence" value="ECO:0007669"/>
    <property type="project" value="TreeGrafter"/>
</dbReference>
<organism evidence="4 5">
    <name type="scientific">Ceratocystis fimbriata CBS 114723</name>
    <dbReference type="NCBI Taxonomy" id="1035309"/>
    <lineage>
        <taxon>Eukaryota</taxon>
        <taxon>Fungi</taxon>
        <taxon>Dikarya</taxon>
        <taxon>Ascomycota</taxon>
        <taxon>Pezizomycotina</taxon>
        <taxon>Sordariomycetes</taxon>
        <taxon>Hypocreomycetidae</taxon>
        <taxon>Microascales</taxon>
        <taxon>Ceratocystidaceae</taxon>
        <taxon>Ceratocystis</taxon>
    </lineage>
</organism>
<dbReference type="AlphaFoldDB" id="A0A2C5X6N4"/>
<dbReference type="Pfam" id="PF11702">
    <property type="entry name" value="DUF3295"/>
    <property type="match status" value="2"/>
</dbReference>
<feature type="compositionally biased region" description="Low complexity" evidence="1">
    <location>
        <begin position="161"/>
        <end position="186"/>
    </location>
</feature>
<dbReference type="STRING" id="1035309.A0A2C5X6N4"/>
<reference evidence="4 5" key="1">
    <citation type="journal article" date="2013" name="Fungal Biol.">
        <title>Analysis of microsatellite markers in the genome of the plant pathogen Ceratocystis fimbriata.</title>
        <authorList>
            <person name="Simpson M.C."/>
            <person name="Wilken P.M."/>
            <person name="Coetzee M.P."/>
            <person name="Wingfield M.J."/>
            <person name="Wingfield B.D."/>
        </authorList>
    </citation>
    <scope>NUCLEOTIDE SEQUENCE [LARGE SCALE GENOMIC DNA]</scope>
    <source>
        <strain evidence="4 5">CBS 114723</strain>
    </source>
</reference>
<dbReference type="GO" id="GO:0006808">
    <property type="term" value="P:regulation of nitrogen utilization"/>
    <property type="evidence" value="ECO:0007669"/>
    <property type="project" value="TreeGrafter"/>
</dbReference>
<sequence length="518" mass="56252">MVYSLNTHILTVDANVIGKIDTANPESLFYIWAVFARCAPSVEQGRRLENLSWRLWNRETLCSSEHRNSHNLTSSPQNIPADNKIPEPPQLSGSVESVEEEAVEFTTSEPAIDIKPCIHREDSCLRDPTQPVKSDEFEKMVVSIITEEKPLTAPLPQIAPSTPSITTTGSTTSNTASTLSTASSVSRSDRPVMSPDPITMPPAPPTSYIPTESIASSSKVVCNAGNESVVVPPSTRTTNVVRGFSPSTASVRLPTILTTTEAAEPVSINSRNNTKKSAMFTCGGSASASETGQSPAEQPVPKIIKSAIKKHGMFEVGTSSAEGATSESLAPMSLAAKKKTTSFSTFVDTISSTLHPRLRVHNGPSAVGMMAQAAGPSTAHGMTVGRRGPSDKEADDSGLMMKHRTSGAPLRPIREMQMPQRTAAQPINTVGALSPRTTRRNMLSTELTESLRRHMLWERQQKSKTVNAVLQRRHTSHEVANLKQYPTAPYMDKTEGDKTNWNRYFTKEAQDGYHTKGW</sequence>
<dbReference type="OrthoDB" id="5054775at2759"/>
<evidence type="ECO:0000313" key="4">
    <source>
        <dbReference type="EMBL" id="PHH55318.1"/>
    </source>
</evidence>
<dbReference type="Proteomes" id="UP000222788">
    <property type="component" value="Unassembled WGS sequence"/>
</dbReference>
<dbReference type="EMBL" id="APWK03000012">
    <property type="protein sequence ID" value="PHH55318.1"/>
    <property type="molecule type" value="Genomic_DNA"/>
</dbReference>
<dbReference type="GO" id="GO:0031930">
    <property type="term" value="P:mitochondria-nucleus signaling pathway"/>
    <property type="evidence" value="ECO:0007669"/>
    <property type="project" value="TreeGrafter"/>
</dbReference>